<dbReference type="PANTHER" id="PTHR43427">
    <property type="entry name" value="CHLORIDE CHANNEL PROTEIN CLC-E"/>
    <property type="match status" value="1"/>
</dbReference>
<keyword evidence="4 5" id="KW-0472">Membrane</keyword>
<dbReference type="InterPro" id="IPR014743">
    <property type="entry name" value="Cl-channel_core"/>
</dbReference>
<organism evidence="6 7">
    <name type="scientific">Paenibacillus cisolokensis</name>
    <dbReference type="NCBI Taxonomy" id="1658519"/>
    <lineage>
        <taxon>Bacteria</taxon>
        <taxon>Bacillati</taxon>
        <taxon>Bacillota</taxon>
        <taxon>Bacilli</taxon>
        <taxon>Bacillales</taxon>
        <taxon>Paenibacillaceae</taxon>
        <taxon>Paenibacillus</taxon>
    </lineage>
</organism>
<proteinExistence type="predicted"/>
<comment type="subcellular location">
    <subcellularLocation>
        <location evidence="1">Membrane</location>
        <topology evidence="1">Multi-pass membrane protein</topology>
    </subcellularLocation>
</comment>
<gene>
    <name evidence="6" type="ORF">PACILC2_12380</name>
</gene>
<dbReference type="InterPro" id="IPR001807">
    <property type="entry name" value="ClC"/>
</dbReference>
<protein>
    <recommendedName>
        <fullName evidence="8">Voltage-gated chloride channel protein</fullName>
    </recommendedName>
</protein>
<comment type="caution">
    <text evidence="6">The sequence shown here is derived from an EMBL/GenBank/DDBJ whole genome shotgun (WGS) entry which is preliminary data.</text>
</comment>
<name>A0ABQ4N3A2_9BACL</name>
<feature type="transmembrane region" description="Helical" evidence="5">
    <location>
        <begin position="32"/>
        <end position="56"/>
    </location>
</feature>
<keyword evidence="3 5" id="KW-1133">Transmembrane helix</keyword>
<keyword evidence="7" id="KW-1185">Reference proteome</keyword>
<evidence type="ECO:0008006" key="8">
    <source>
        <dbReference type="Google" id="ProtNLM"/>
    </source>
</evidence>
<evidence type="ECO:0000256" key="3">
    <source>
        <dbReference type="ARBA" id="ARBA00022989"/>
    </source>
</evidence>
<evidence type="ECO:0000313" key="6">
    <source>
        <dbReference type="EMBL" id="GIQ62670.1"/>
    </source>
</evidence>
<dbReference type="Proteomes" id="UP000680304">
    <property type="component" value="Unassembled WGS sequence"/>
</dbReference>
<evidence type="ECO:0000313" key="7">
    <source>
        <dbReference type="Proteomes" id="UP000680304"/>
    </source>
</evidence>
<keyword evidence="2 5" id="KW-0812">Transmembrane</keyword>
<dbReference type="Pfam" id="PF00654">
    <property type="entry name" value="Voltage_CLC"/>
    <property type="match status" value="1"/>
</dbReference>
<dbReference type="InterPro" id="IPR050368">
    <property type="entry name" value="ClC-type_chloride_channel"/>
</dbReference>
<sequence>MCGVAAGFGSVFGTPLAGAVFAAEMLTVGTIRYRALFPCFAAALIGDAVTTAWGIDHPHYDMGGMPEFSILLLLRVALAAVLFGLVSAFFSELVRTSKIVFARLASNPAVRSAAGGALVIALVYIAGTRDYLGLSLPLLSDAFAGEGDPFAFLWKTVFTAVTLGSGFQGGEVTPLFVIGATFGETLSGPLSLSASFLAGLGLVGVFCGATNTPVACLLLGIELFGFDNVGYIAVVCVISYLASGHTGIYSSQRIAASKLGRRRLPEGTTIGTARRRRQRS</sequence>
<evidence type="ECO:0000256" key="1">
    <source>
        <dbReference type="ARBA" id="ARBA00004141"/>
    </source>
</evidence>
<reference evidence="6 7" key="1">
    <citation type="submission" date="2021-04" db="EMBL/GenBank/DDBJ databases">
        <title>Draft genome sequence of Paenibacillus cisolokensis, LC2-13A.</title>
        <authorList>
            <person name="Uke A."/>
            <person name="Chhe C."/>
            <person name="Baramee S."/>
            <person name="Kosugi A."/>
        </authorList>
    </citation>
    <scope>NUCLEOTIDE SEQUENCE [LARGE SCALE GENOMIC DNA]</scope>
    <source>
        <strain evidence="6 7">LC2-13A</strain>
    </source>
</reference>
<evidence type="ECO:0000256" key="5">
    <source>
        <dbReference type="SAM" id="Phobius"/>
    </source>
</evidence>
<evidence type="ECO:0000256" key="2">
    <source>
        <dbReference type="ARBA" id="ARBA00022692"/>
    </source>
</evidence>
<evidence type="ECO:0000256" key="4">
    <source>
        <dbReference type="ARBA" id="ARBA00023136"/>
    </source>
</evidence>
<dbReference type="SUPFAM" id="SSF81340">
    <property type="entry name" value="Clc chloride channel"/>
    <property type="match status" value="1"/>
</dbReference>
<feature type="transmembrane region" description="Helical" evidence="5">
    <location>
        <begin position="196"/>
        <end position="223"/>
    </location>
</feature>
<dbReference type="EMBL" id="BOVJ01000040">
    <property type="protein sequence ID" value="GIQ62670.1"/>
    <property type="molecule type" value="Genomic_DNA"/>
</dbReference>
<feature type="transmembrane region" description="Helical" evidence="5">
    <location>
        <begin position="110"/>
        <end position="127"/>
    </location>
</feature>
<feature type="transmembrane region" description="Helical" evidence="5">
    <location>
        <begin position="229"/>
        <end position="249"/>
    </location>
</feature>
<feature type="transmembrane region" description="Helical" evidence="5">
    <location>
        <begin position="68"/>
        <end position="90"/>
    </location>
</feature>
<dbReference type="PANTHER" id="PTHR43427:SF12">
    <property type="entry name" value="CHLORIDE TRANSPORTER"/>
    <property type="match status" value="1"/>
</dbReference>
<accession>A0ABQ4N3A2</accession>
<dbReference type="Gene3D" id="1.10.3080.10">
    <property type="entry name" value="Clc chloride channel"/>
    <property type="match status" value="1"/>
</dbReference>